<dbReference type="RefSeq" id="WP_138659952.1">
    <property type="nucleotide sequence ID" value="NZ_VATY01000006.1"/>
</dbReference>
<keyword evidence="2" id="KW-1185">Reference proteome</keyword>
<dbReference type="OrthoDB" id="1248892at2"/>
<dbReference type="AlphaFoldDB" id="A0A5S3PFX1"/>
<name>A0A5S3PFX1_9FLAO</name>
<gene>
    <name evidence="1" type="ORF">FEE95_20690</name>
</gene>
<reference evidence="1 2" key="1">
    <citation type="submission" date="2019-05" db="EMBL/GenBank/DDBJ databases">
        <authorList>
            <person name="Zhang J.-Y."/>
            <person name="Feg X."/>
            <person name="Du Z.-J."/>
        </authorList>
    </citation>
    <scope>NUCLEOTIDE SEQUENCE [LARGE SCALE GENOMIC DNA]</scope>
    <source>
        <strain evidence="1 2">RZ26</strain>
    </source>
</reference>
<dbReference type="Proteomes" id="UP000310314">
    <property type="component" value="Unassembled WGS sequence"/>
</dbReference>
<sequence length="157" mass="18778">MTAVFEKYKSRKIKFSELLNINDWSVKLYSITNKDDFHSFEILENIKEALPVWLSDVEHSRLTIYRKSFLIVHEAREGVWVLLNWWTGGEMIQTEVFLIEYDKPDFIKKSPYTKGSLLCVWELEVFAHERMSWIKHVLKKSEAPKFDDYLKDVLKND</sequence>
<dbReference type="EMBL" id="VATY01000006">
    <property type="protein sequence ID" value="TMM52109.1"/>
    <property type="molecule type" value="Genomic_DNA"/>
</dbReference>
<protein>
    <submittedName>
        <fullName evidence="1">Uncharacterized protein</fullName>
    </submittedName>
</protein>
<evidence type="ECO:0000313" key="1">
    <source>
        <dbReference type="EMBL" id="TMM52109.1"/>
    </source>
</evidence>
<comment type="caution">
    <text evidence="1">The sequence shown here is derived from an EMBL/GenBank/DDBJ whole genome shotgun (WGS) entry which is preliminary data.</text>
</comment>
<accession>A0A5S3PFX1</accession>
<evidence type="ECO:0000313" key="2">
    <source>
        <dbReference type="Proteomes" id="UP000310314"/>
    </source>
</evidence>
<organism evidence="1 2">
    <name type="scientific">Maribacter algarum</name>
    <name type="common">ex Zhang et al. 2020</name>
    <dbReference type="NCBI Taxonomy" id="2578118"/>
    <lineage>
        <taxon>Bacteria</taxon>
        <taxon>Pseudomonadati</taxon>
        <taxon>Bacteroidota</taxon>
        <taxon>Flavobacteriia</taxon>
        <taxon>Flavobacteriales</taxon>
        <taxon>Flavobacteriaceae</taxon>
        <taxon>Maribacter</taxon>
    </lineage>
</organism>
<proteinExistence type="predicted"/>